<dbReference type="PANTHER" id="PTHR33053:SF9">
    <property type="entry name" value="AGAP000105-PA"/>
    <property type="match status" value="1"/>
</dbReference>
<organism evidence="1 2">
    <name type="scientific">Anopheles epiroticus</name>
    <dbReference type="NCBI Taxonomy" id="199890"/>
    <lineage>
        <taxon>Eukaryota</taxon>
        <taxon>Metazoa</taxon>
        <taxon>Ecdysozoa</taxon>
        <taxon>Arthropoda</taxon>
        <taxon>Hexapoda</taxon>
        <taxon>Insecta</taxon>
        <taxon>Pterygota</taxon>
        <taxon>Neoptera</taxon>
        <taxon>Endopterygota</taxon>
        <taxon>Diptera</taxon>
        <taxon>Nematocera</taxon>
        <taxon>Culicoidea</taxon>
        <taxon>Culicidae</taxon>
        <taxon>Anophelinae</taxon>
        <taxon>Anopheles</taxon>
    </lineage>
</organism>
<dbReference type="VEuPathDB" id="VectorBase:AEPI011414"/>
<reference evidence="2" key="1">
    <citation type="submission" date="2013-03" db="EMBL/GenBank/DDBJ databases">
        <title>The Genome Sequence of Anopheles epiroticus epiroticus2.</title>
        <authorList>
            <consortium name="The Broad Institute Genomics Platform"/>
            <person name="Neafsey D.E."/>
            <person name="Howell P."/>
            <person name="Walker B."/>
            <person name="Young S.K."/>
            <person name="Zeng Q."/>
            <person name="Gargeya S."/>
            <person name="Fitzgerald M."/>
            <person name="Haas B."/>
            <person name="Abouelleil A."/>
            <person name="Allen A.W."/>
            <person name="Alvarado L."/>
            <person name="Arachchi H.M."/>
            <person name="Berlin A.M."/>
            <person name="Chapman S.B."/>
            <person name="Gainer-Dewar J."/>
            <person name="Goldberg J."/>
            <person name="Griggs A."/>
            <person name="Gujja S."/>
            <person name="Hansen M."/>
            <person name="Howarth C."/>
            <person name="Imamovic A."/>
            <person name="Ireland A."/>
            <person name="Larimer J."/>
            <person name="McCowan C."/>
            <person name="Murphy C."/>
            <person name="Pearson M."/>
            <person name="Poon T.W."/>
            <person name="Priest M."/>
            <person name="Roberts A."/>
            <person name="Saif S."/>
            <person name="Shea T."/>
            <person name="Sisk P."/>
            <person name="Sykes S."/>
            <person name="Wortman J."/>
            <person name="Nusbaum C."/>
            <person name="Birren B."/>
        </authorList>
    </citation>
    <scope>NUCLEOTIDE SEQUENCE [LARGE SCALE GENOMIC DNA]</scope>
    <source>
        <strain evidence="2">Epiroticus2</strain>
    </source>
</reference>
<dbReference type="Proteomes" id="UP000075885">
    <property type="component" value="Unassembled WGS sequence"/>
</dbReference>
<accession>A0A182PWS7</accession>
<keyword evidence="2" id="KW-1185">Reference proteome</keyword>
<reference evidence="1" key="2">
    <citation type="submission" date="2020-05" db="UniProtKB">
        <authorList>
            <consortium name="EnsemblMetazoa"/>
        </authorList>
    </citation>
    <scope>IDENTIFICATION</scope>
    <source>
        <strain evidence="1">Epiroticus2</strain>
    </source>
</reference>
<evidence type="ECO:0000313" key="2">
    <source>
        <dbReference type="Proteomes" id="UP000075885"/>
    </source>
</evidence>
<dbReference type="EnsemblMetazoa" id="AEPI011414-RA">
    <property type="protein sequence ID" value="AEPI011414-PA"/>
    <property type="gene ID" value="AEPI011414"/>
</dbReference>
<protein>
    <recommendedName>
        <fullName evidence="3">MULE transposase domain-containing protein</fullName>
    </recommendedName>
</protein>
<evidence type="ECO:0008006" key="3">
    <source>
        <dbReference type="Google" id="ProtNLM"/>
    </source>
</evidence>
<name>A0A182PWS7_9DIPT</name>
<dbReference type="PANTHER" id="PTHR33053">
    <property type="entry name" value="PROTEIN, PUTATIVE-RELATED"/>
    <property type="match status" value="1"/>
</dbReference>
<proteinExistence type="predicted"/>
<sequence length="388" mass="45062">MNLNIIKTKFHADIPSDTRTLLQTNRAQAIIKDINGGKFWYYGIEKCISNYFSNKRPPFAELSINIFVDGLPLYKSSSIQFWPILLSLHDMPNVSPMVVGVFCGAKKPGNVEEYLRSLVEELKTILHTGISICGTNMSLKLRAIIADSRARSFIKGVANFNAINGCLKCTCEEEYSHDSHTVIFKGVHYVRRTDNDFRKKVYVTILSTDFYKQNWHVAKEMLIEFVLLYSDIYGDQFITSNVHNPLHIYDEVEFFGALNTLSTYPFENKLQHLKKLLRSRRQDLQQLINRLSELESFHKYEGETQNGQSINFKIQDNHRDGWMLTKQHKIIRFSKMHSQSSSAFHGRVLQEQWNYFEYPFKSSVVNIYVGKSSQFSNTEEVLNFCNIR</sequence>
<evidence type="ECO:0000313" key="1">
    <source>
        <dbReference type="EnsemblMetazoa" id="AEPI011414-PA"/>
    </source>
</evidence>
<dbReference type="AlphaFoldDB" id="A0A182PWS7"/>